<accession>C1EJG9</accession>
<dbReference type="AlphaFoldDB" id="C1EJG9"/>
<evidence type="ECO:0000313" key="5">
    <source>
        <dbReference type="Proteomes" id="UP000002009"/>
    </source>
</evidence>
<dbReference type="Proteomes" id="UP000002009">
    <property type="component" value="Chromosome 16"/>
</dbReference>
<dbReference type="SUPFAM" id="SSF51182">
    <property type="entry name" value="RmlC-like cupins"/>
    <property type="match status" value="1"/>
</dbReference>
<dbReference type="RefSeq" id="XP_002506924.1">
    <property type="nucleotide sequence ID" value="XM_002506878.1"/>
</dbReference>
<dbReference type="InterPro" id="IPR009297">
    <property type="entry name" value="DUF952"/>
</dbReference>
<dbReference type="SUPFAM" id="SSF56399">
    <property type="entry name" value="ADP-ribosylation"/>
    <property type="match status" value="1"/>
</dbReference>
<dbReference type="OMA" id="ADGHYTH"/>
<evidence type="ECO:0000313" key="4">
    <source>
        <dbReference type="EMBL" id="ACO68182.1"/>
    </source>
</evidence>
<dbReference type="Gene3D" id="2.60.120.10">
    <property type="entry name" value="Jelly Rolls"/>
    <property type="match status" value="1"/>
</dbReference>
<dbReference type="Gene3D" id="3.20.170.20">
    <property type="entry name" value="Protein of unknown function DUF952"/>
    <property type="match status" value="1"/>
</dbReference>
<feature type="domain" description="(S)-ureidoglycine aminohydrolase cupin" evidence="3">
    <location>
        <begin position="46"/>
        <end position="92"/>
    </location>
</feature>
<dbReference type="InterPro" id="IPR008579">
    <property type="entry name" value="UGlyAH_Cupin_dom"/>
</dbReference>
<protein>
    <recommendedName>
        <fullName evidence="3">(S)-ureidoglycine aminohydrolase cupin domain-containing protein</fullName>
    </recommendedName>
</protein>
<organism evidence="4 5">
    <name type="scientific">Micromonas commoda (strain RCC299 / NOUM17 / CCMP2709)</name>
    <name type="common">Picoplanktonic green alga</name>
    <dbReference type="NCBI Taxonomy" id="296587"/>
    <lineage>
        <taxon>Eukaryota</taxon>
        <taxon>Viridiplantae</taxon>
        <taxon>Chlorophyta</taxon>
        <taxon>Mamiellophyceae</taxon>
        <taxon>Mamiellales</taxon>
        <taxon>Mamiellaceae</taxon>
        <taxon>Micromonas</taxon>
    </lineage>
</organism>
<dbReference type="GeneID" id="8249713"/>
<dbReference type="InterPro" id="IPR014710">
    <property type="entry name" value="RmlC-like_jellyroll"/>
</dbReference>
<sequence length="269" mass="29729">MPRILEPVTVVKTPEVDITEYAGNGSSGQPAISLAHVKAEGNWAEPWQCPEFDEWVLIQKGEVHIEHSHGDTVVVKAGQAVYLAKGERVRWVFPDGGCEYIPICLPGFTPANVHREDDGPNPPPHDKHVDIYHMVQTHNWEAAKASDEKVYYPPTYATDGFTHATADPKYLLTVGNHFYKETKAPDGSGKPSEWKLLKMTRRTLEAKKIDLKFEAPSPVGDTKEMDAEQSGGERFPHIFGGIPTEGVVVQEFDITRAEDGTFTGVVGLV</sequence>
<dbReference type="PROSITE" id="PS01034">
    <property type="entry name" value="GH16_1"/>
    <property type="match status" value="1"/>
</dbReference>
<dbReference type="KEGG" id="mis:MICPUN_64929"/>
<dbReference type="InterPro" id="IPR011051">
    <property type="entry name" value="RmlC_Cupin_sf"/>
</dbReference>
<proteinExistence type="predicted"/>
<dbReference type="Pfam" id="PF05899">
    <property type="entry name" value="Cupin_3"/>
    <property type="match status" value="1"/>
</dbReference>
<gene>
    <name evidence="4" type="ORF">MICPUN_64929</name>
</gene>
<dbReference type="OrthoDB" id="3335358at2759"/>
<name>C1EJG9_MICCC</name>
<keyword evidence="1" id="KW-0378">Hydrolase</keyword>
<dbReference type="GO" id="GO:0004553">
    <property type="term" value="F:hydrolase activity, hydrolyzing O-glycosyl compounds"/>
    <property type="evidence" value="ECO:0007669"/>
    <property type="project" value="InterPro"/>
</dbReference>
<reference evidence="4 5" key="1">
    <citation type="journal article" date="2009" name="Science">
        <title>Green evolution and dynamic adaptations revealed by genomes of the marine picoeukaryotes Micromonas.</title>
        <authorList>
            <person name="Worden A.Z."/>
            <person name="Lee J.H."/>
            <person name="Mock T."/>
            <person name="Rouze P."/>
            <person name="Simmons M.P."/>
            <person name="Aerts A.L."/>
            <person name="Allen A.E."/>
            <person name="Cuvelier M.L."/>
            <person name="Derelle E."/>
            <person name="Everett M.V."/>
            <person name="Foulon E."/>
            <person name="Grimwood J."/>
            <person name="Gundlach H."/>
            <person name="Henrissat B."/>
            <person name="Napoli C."/>
            <person name="McDonald S.M."/>
            <person name="Parker M.S."/>
            <person name="Rombauts S."/>
            <person name="Salamov A."/>
            <person name="Von Dassow P."/>
            <person name="Badger J.H."/>
            <person name="Coutinho P.M."/>
            <person name="Demir E."/>
            <person name="Dubchak I."/>
            <person name="Gentemann C."/>
            <person name="Eikrem W."/>
            <person name="Gready J.E."/>
            <person name="John U."/>
            <person name="Lanier W."/>
            <person name="Lindquist E.A."/>
            <person name="Lucas S."/>
            <person name="Mayer K.F."/>
            <person name="Moreau H."/>
            <person name="Not F."/>
            <person name="Otillar R."/>
            <person name="Panaud O."/>
            <person name="Pangilinan J."/>
            <person name="Paulsen I."/>
            <person name="Piegu B."/>
            <person name="Poliakov A."/>
            <person name="Robbens S."/>
            <person name="Schmutz J."/>
            <person name="Toulza E."/>
            <person name="Wyss T."/>
            <person name="Zelensky A."/>
            <person name="Zhou K."/>
            <person name="Armbrust E.V."/>
            <person name="Bhattacharya D."/>
            <person name="Goodenough U.W."/>
            <person name="Van de Peer Y."/>
            <person name="Grigoriev I.V."/>
        </authorList>
    </citation>
    <scope>NUCLEOTIDE SEQUENCE [LARGE SCALE GENOMIC DNA]</scope>
    <source>
        <strain evidence="5">RCC299 / NOUM17</strain>
    </source>
</reference>
<dbReference type="InterPro" id="IPR008263">
    <property type="entry name" value="GH16_AS"/>
</dbReference>
<keyword evidence="5" id="KW-1185">Reference proteome</keyword>
<evidence type="ECO:0000259" key="3">
    <source>
        <dbReference type="Pfam" id="PF05899"/>
    </source>
</evidence>
<evidence type="ECO:0000256" key="2">
    <source>
        <dbReference type="ARBA" id="ARBA00023295"/>
    </source>
</evidence>
<dbReference type="EMBL" id="CP001334">
    <property type="protein sequence ID" value="ACO68182.1"/>
    <property type="molecule type" value="Genomic_DNA"/>
</dbReference>
<dbReference type="Pfam" id="PF06108">
    <property type="entry name" value="DUF952"/>
    <property type="match status" value="1"/>
</dbReference>
<dbReference type="InParanoid" id="C1EJG9"/>
<dbReference type="GO" id="GO:0005975">
    <property type="term" value="P:carbohydrate metabolic process"/>
    <property type="evidence" value="ECO:0007669"/>
    <property type="project" value="InterPro"/>
</dbReference>
<keyword evidence="2" id="KW-0326">Glycosidase</keyword>
<dbReference type="eggNOG" id="ENOG502RZG5">
    <property type="taxonomic scope" value="Eukaryota"/>
</dbReference>
<evidence type="ECO:0000256" key="1">
    <source>
        <dbReference type="ARBA" id="ARBA00022801"/>
    </source>
</evidence>